<dbReference type="PANTHER" id="PTHR34387:SF2">
    <property type="entry name" value="SLR1258 PROTEIN"/>
    <property type="match status" value="1"/>
</dbReference>
<evidence type="ECO:0000313" key="3">
    <source>
        <dbReference type="Proteomes" id="UP000528457"/>
    </source>
</evidence>
<feature type="signal peptide" evidence="1">
    <location>
        <begin position="1"/>
        <end position="18"/>
    </location>
</feature>
<protein>
    <recommendedName>
        <fullName evidence="4">SIMPL domain-containing protein</fullName>
    </recommendedName>
</protein>
<evidence type="ECO:0000256" key="1">
    <source>
        <dbReference type="SAM" id="SignalP"/>
    </source>
</evidence>
<dbReference type="InterPro" id="IPR052022">
    <property type="entry name" value="26kDa_periplasmic_antigen"/>
</dbReference>
<organism evidence="2 3">
    <name type="scientific">Pseudoteredinibacter isoporae</name>
    <dbReference type="NCBI Taxonomy" id="570281"/>
    <lineage>
        <taxon>Bacteria</taxon>
        <taxon>Pseudomonadati</taxon>
        <taxon>Pseudomonadota</taxon>
        <taxon>Gammaproteobacteria</taxon>
        <taxon>Cellvibrionales</taxon>
        <taxon>Cellvibrionaceae</taxon>
        <taxon>Pseudoteredinibacter</taxon>
    </lineage>
</organism>
<evidence type="ECO:0008006" key="4">
    <source>
        <dbReference type="Google" id="ProtNLM"/>
    </source>
</evidence>
<gene>
    <name evidence="2" type="ORF">HNR48_002184</name>
</gene>
<sequence>MKSFLCFIGVLFSGTVIAQPEIKGNPEDLRGFLHPTGNVVVISASAEEKAYSDVAIISLVVTTENKMLSQSIADNSSLRDRVNQELLDSGIEESAIKSSKFSSSPEYGWFGSKPSSFKVVNRMAISIIREEHLEEIAKIADRYKQVVLSDTVFEHSKKKEYLEKVKAKALADILKQKDMYESLLDLKLRAVGIRDSNEGHRASRGAMMLEEVVVTASLRKGKSLPLSKQRSPAQESSFDEVVYTSDLVVDFEIIDQ</sequence>
<keyword evidence="1" id="KW-0732">Signal</keyword>
<evidence type="ECO:0000313" key="2">
    <source>
        <dbReference type="EMBL" id="MBB6521899.1"/>
    </source>
</evidence>
<dbReference type="GO" id="GO:0006974">
    <property type="term" value="P:DNA damage response"/>
    <property type="evidence" value="ECO:0007669"/>
    <property type="project" value="TreeGrafter"/>
</dbReference>
<dbReference type="Gene3D" id="3.30.110.170">
    <property type="entry name" value="Protein of unknown function (DUF541), domain 1"/>
    <property type="match status" value="1"/>
</dbReference>
<dbReference type="Gene3D" id="3.30.70.2970">
    <property type="entry name" value="Protein of unknown function (DUF541), domain 2"/>
    <property type="match status" value="1"/>
</dbReference>
<name>A0A7X0MXC3_9GAMM</name>
<keyword evidence="3" id="KW-1185">Reference proteome</keyword>
<proteinExistence type="predicted"/>
<accession>A0A7X0MXC3</accession>
<dbReference type="PANTHER" id="PTHR34387">
    <property type="entry name" value="SLR1258 PROTEIN"/>
    <property type="match status" value="1"/>
</dbReference>
<dbReference type="AlphaFoldDB" id="A0A7X0MXC3"/>
<feature type="chain" id="PRO_5030695628" description="SIMPL domain-containing protein" evidence="1">
    <location>
        <begin position="19"/>
        <end position="256"/>
    </location>
</feature>
<dbReference type="EMBL" id="JACHHT010000002">
    <property type="protein sequence ID" value="MBB6521899.1"/>
    <property type="molecule type" value="Genomic_DNA"/>
</dbReference>
<comment type="caution">
    <text evidence="2">The sequence shown here is derived from an EMBL/GenBank/DDBJ whole genome shotgun (WGS) entry which is preliminary data.</text>
</comment>
<dbReference type="Proteomes" id="UP000528457">
    <property type="component" value="Unassembled WGS sequence"/>
</dbReference>
<dbReference type="InParanoid" id="A0A7X0MXC3"/>
<dbReference type="RefSeq" id="WP_166847257.1">
    <property type="nucleotide sequence ID" value="NZ_JAAONY010000002.1"/>
</dbReference>
<dbReference type="Pfam" id="PF04402">
    <property type="entry name" value="SIMPL"/>
    <property type="match status" value="1"/>
</dbReference>
<dbReference type="InterPro" id="IPR007497">
    <property type="entry name" value="SIMPL/DUF541"/>
</dbReference>
<reference evidence="2 3" key="1">
    <citation type="submission" date="2020-08" db="EMBL/GenBank/DDBJ databases">
        <title>Genomic Encyclopedia of Type Strains, Phase IV (KMG-IV): sequencing the most valuable type-strain genomes for metagenomic binning, comparative biology and taxonomic classification.</title>
        <authorList>
            <person name="Goeker M."/>
        </authorList>
    </citation>
    <scope>NUCLEOTIDE SEQUENCE [LARGE SCALE GENOMIC DNA]</scope>
    <source>
        <strain evidence="2 3">DSM 22368</strain>
    </source>
</reference>